<dbReference type="RefSeq" id="WP_175478471.1">
    <property type="nucleotide sequence ID" value="NZ_FMXQ01000006.1"/>
</dbReference>
<dbReference type="AlphaFoldDB" id="A0A1G6D994"/>
<dbReference type="EMBL" id="FMXQ01000006">
    <property type="protein sequence ID" value="SDB41716.1"/>
    <property type="molecule type" value="Genomic_DNA"/>
</dbReference>
<keyword evidence="2 4" id="KW-0808">Transferase</keyword>
<proteinExistence type="inferred from homology"/>
<dbReference type="Gene3D" id="3.40.50.300">
    <property type="entry name" value="P-loop containing nucleotide triphosphate hydrolases"/>
    <property type="match status" value="1"/>
</dbReference>
<evidence type="ECO:0000256" key="1">
    <source>
        <dbReference type="ARBA" id="ARBA00005771"/>
    </source>
</evidence>
<organism evidence="4 5">
    <name type="scientific">Bauldia litoralis</name>
    <dbReference type="NCBI Taxonomy" id="665467"/>
    <lineage>
        <taxon>Bacteria</taxon>
        <taxon>Pseudomonadati</taxon>
        <taxon>Pseudomonadota</taxon>
        <taxon>Alphaproteobacteria</taxon>
        <taxon>Hyphomicrobiales</taxon>
        <taxon>Kaistiaceae</taxon>
        <taxon>Bauldia</taxon>
    </lineage>
</organism>
<gene>
    <name evidence="4" type="ORF">SAMN02982931_03182</name>
</gene>
<feature type="domain" description="Sulfotransferase" evidence="3">
    <location>
        <begin position="13"/>
        <end position="289"/>
    </location>
</feature>
<evidence type="ECO:0000259" key="3">
    <source>
        <dbReference type="Pfam" id="PF00685"/>
    </source>
</evidence>
<sequence length="293" mass="32851">MINLDEDKPQGIIWIASYPRSGNTWTRAFINALLNVMRNPDFDAVDINRIEEGGAVENAAALYPRFLGKPVALATEAEIAAARPSVQAALARSAGRPIYLKTHNANGMDHGAPLINMQVTAGAIYVVRNPLDVVISYAAFSNASIDSVIERMATRGWGIRRSNDKGHERVRVIQGSWSENVGTWSDRPNPIILVVRYEDMIEKPERAFTRIARHLRLKPGREELRKAIAMSSFDQLRAREAADGFVERSERSADQFFRAGKAGQWRDVLDDAQVARMVRAHKPLMRRFGYLPK</sequence>
<comment type="similarity">
    <text evidence="1">Belongs to the sulfotransferase 1 family.</text>
</comment>
<dbReference type="Proteomes" id="UP000199071">
    <property type="component" value="Unassembled WGS sequence"/>
</dbReference>
<accession>A0A1G6D994</accession>
<dbReference type="GO" id="GO:0008146">
    <property type="term" value="F:sulfotransferase activity"/>
    <property type="evidence" value="ECO:0007669"/>
    <property type="project" value="InterPro"/>
</dbReference>
<dbReference type="InterPro" id="IPR027417">
    <property type="entry name" value="P-loop_NTPase"/>
</dbReference>
<dbReference type="InterPro" id="IPR000863">
    <property type="entry name" value="Sulfotransferase_dom"/>
</dbReference>
<evidence type="ECO:0000256" key="2">
    <source>
        <dbReference type="ARBA" id="ARBA00022679"/>
    </source>
</evidence>
<dbReference type="STRING" id="665467.SAMN02982931_03182"/>
<protein>
    <submittedName>
        <fullName evidence="4">Sulfotransferase domain-containing protein</fullName>
    </submittedName>
</protein>
<evidence type="ECO:0000313" key="5">
    <source>
        <dbReference type="Proteomes" id="UP000199071"/>
    </source>
</evidence>
<dbReference type="PANTHER" id="PTHR11783">
    <property type="entry name" value="SULFOTRANSFERASE SULT"/>
    <property type="match status" value="1"/>
</dbReference>
<reference evidence="4 5" key="1">
    <citation type="submission" date="2016-10" db="EMBL/GenBank/DDBJ databases">
        <authorList>
            <person name="de Groot N.N."/>
        </authorList>
    </citation>
    <scope>NUCLEOTIDE SEQUENCE [LARGE SCALE GENOMIC DNA]</scope>
    <source>
        <strain evidence="4 5">ATCC 35022</strain>
    </source>
</reference>
<dbReference type="SUPFAM" id="SSF52540">
    <property type="entry name" value="P-loop containing nucleoside triphosphate hydrolases"/>
    <property type="match status" value="1"/>
</dbReference>
<name>A0A1G6D994_9HYPH</name>
<keyword evidence="5" id="KW-1185">Reference proteome</keyword>
<evidence type="ECO:0000313" key="4">
    <source>
        <dbReference type="EMBL" id="SDB41716.1"/>
    </source>
</evidence>
<dbReference type="Pfam" id="PF00685">
    <property type="entry name" value="Sulfotransfer_1"/>
    <property type="match status" value="1"/>
</dbReference>